<reference evidence="1" key="2">
    <citation type="journal article" date="2015" name="Fish Shellfish Immunol.">
        <title>Early steps in the European eel (Anguilla anguilla)-Vibrio vulnificus interaction in the gills: Role of the RtxA13 toxin.</title>
        <authorList>
            <person name="Callol A."/>
            <person name="Pajuelo D."/>
            <person name="Ebbesson L."/>
            <person name="Teles M."/>
            <person name="MacKenzie S."/>
            <person name="Amaro C."/>
        </authorList>
    </citation>
    <scope>NUCLEOTIDE SEQUENCE</scope>
</reference>
<sequence length="70" mass="7055">MDFNAVSGLFNSTNGALLTLTTVSTDPGISSDSEIIDSDDVYSVADVVCSGDKCMTSGTDGNSGVLSSLV</sequence>
<dbReference type="EMBL" id="GBXM01071649">
    <property type="protein sequence ID" value="JAH36928.1"/>
    <property type="molecule type" value="Transcribed_RNA"/>
</dbReference>
<reference evidence="1" key="1">
    <citation type="submission" date="2014-11" db="EMBL/GenBank/DDBJ databases">
        <authorList>
            <person name="Amaro Gonzalez C."/>
        </authorList>
    </citation>
    <scope>NUCLEOTIDE SEQUENCE</scope>
</reference>
<proteinExistence type="predicted"/>
<organism evidence="1">
    <name type="scientific">Anguilla anguilla</name>
    <name type="common">European freshwater eel</name>
    <name type="synonym">Muraena anguilla</name>
    <dbReference type="NCBI Taxonomy" id="7936"/>
    <lineage>
        <taxon>Eukaryota</taxon>
        <taxon>Metazoa</taxon>
        <taxon>Chordata</taxon>
        <taxon>Craniata</taxon>
        <taxon>Vertebrata</taxon>
        <taxon>Euteleostomi</taxon>
        <taxon>Actinopterygii</taxon>
        <taxon>Neopterygii</taxon>
        <taxon>Teleostei</taxon>
        <taxon>Anguilliformes</taxon>
        <taxon>Anguillidae</taxon>
        <taxon>Anguilla</taxon>
    </lineage>
</organism>
<accession>A0A0E9S8T1</accession>
<dbReference type="AlphaFoldDB" id="A0A0E9S8T1"/>
<evidence type="ECO:0000313" key="1">
    <source>
        <dbReference type="EMBL" id="JAH36928.1"/>
    </source>
</evidence>
<protein>
    <submittedName>
        <fullName evidence="1">Uncharacterized protein</fullName>
    </submittedName>
</protein>
<name>A0A0E9S8T1_ANGAN</name>